<sequence length="517" mass="56150">MASGEAVESARRFCGPELYAASATHARVSLADVPLSPDGLRLLASNGNWSEVLALAERLEAEAAAQAERHARKCGAVPRSASPPDPPKRVRPVDLQEEKSATQSSPVVGMTTAASPDSGLSADAAARSARLPFVLVQVIANLKMRRVAAAKKVIDAQGDIEGGEEFRHPVTRESFAPFSLRLIAAFFPLYVGAPMEAQKKLYALLEECLSHERSCCTAGSDVRMPAIEGDVAGRPSAVSVALQRTWTQRVLRVQRALLHVHIHMNQHSLAYSLVERILRTEDAWHHKFQDLPDDLYQLRHVLQLQQLFCLALHVGDSFHAQTTHAAIRKIATGNSAQCDTQVTSSNAVSSTSLCKLITLSCDAFLAVFKSEYSEAMRLFRQVIDTAVDMKQALGTAADAVDTDGCSSSASEGFISEETLRRCVLQDICANAQVSFATCQAYRSDCDPTTHMSNLCTTLEGFAKAEPQVLCSSDAFLESLVRFYTLSGDRTDKLKGLADLLEVFRCDRGSLPNLEALV</sequence>
<dbReference type="GeneID" id="94290276"/>
<reference evidence="2 3" key="1">
    <citation type="submission" date="2021-02" db="EMBL/GenBank/DDBJ databases">
        <title>Porcisia hertigi Genome sequencing and assembly.</title>
        <authorList>
            <person name="Almutairi H."/>
            <person name="Gatherer D."/>
        </authorList>
    </citation>
    <scope>NUCLEOTIDE SEQUENCE [LARGE SCALE GENOMIC DNA]</scope>
    <source>
        <strain evidence="2 3">C119</strain>
    </source>
</reference>
<keyword evidence="3" id="KW-1185">Reference proteome</keyword>
<feature type="compositionally biased region" description="Basic and acidic residues" evidence="1">
    <location>
        <begin position="86"/>
        <end position="100"/>
    </location>
</feature>
<organism evidence="2 3">
    <name type="scientific">Porcisia hertigi</name>
    <dbReference type="NCBI Taxonomy" id="2761500"/>
    <lineage>
        <taxon>Eukaryota</taxon>
        <taxon>Discoba</taxon>
        <taxon>Euglenozoa</taxon>
        <taxon>Kinetoplastea</taxon>
        <taxon>Metakinetoplastina</taxon>
        <taxon>Trypanosomatida</taxon>
        <taxon>Trypanosomatidae</taxon>
        <taxon>Leishmaniinae</taxon>
        <taxon>Porcisia</taxon>
    </lineage>
</organism>
<evidence type="ECO:0000313" key="3">
    <source>
        <dbReference type="Proteomes" id="UP000674318"/>
    </source>
</evidence>
<feature type="region of interest" description="Disordered" evidence="1">
    <location>
        <begin position="70"/>
        <end position="115"/>
    </location>
</feature>
<dbReference type="PANTHER" id="PTHR21581">
    <property type="entry name" value="D-ALANYL-D-ALANINE CARBOXYPEPTIDASE"/>
    <property type="match status" value="1"/>
</dbReference>
<comment type="caution">
    <text evidence="2">The sequence shown here is derived from an EMBL/GenBank/DDBJ whole genome shotgun (WGS) entry which is preliminary data.</text>
</comment>
<protein>
    <submittedName>
        <fullName evidence="2">Uncharacterized protein</fullName>
    </submittedName>
</protein>
<dbReference type="EMBL" id="JAFJZO010000026">
    <property type="protein sequence ID" value="KAG5501936.1"/>
    <property type="molecule type" value="Genomic_DNA"/>
</dbReference>
<dbReference type="Proteomes" id="UP000674318">
    <property type="component" value="Unassembled WGS sequence"/>
</dbReference>
<evidence type="ECO:0000313" key="2">
    <source>
        <dbReference type="EMBL" id="KAG5501936.1"/>
    </source>
</evidence>
<dbReference type="KEGG" id="phet:94290276"/>
<dbReference type="OrthoDB" id="428342at2759"/>
<dbReference type="PANTHER" id="PTHR21581:SF6">
    <property type="entry name" value="TRAFFICKING PROTEIN PARTICLE COMPLEX SUBUNIT 12"/>
    <property type="match status" value="1"/>
</dbReference>
<proteinExistence type="predicted"/>
<dbReference type="AlphaFoldDB" id="A0A836L7L7"/>
<accession>A0A836L7L7</accession>
<name>A0A836L7L7_9TRYP</name>
<evidence type="ECO:0000256" key="1">
    <source>
        <dbReference type="SAM" id="MobiDB-lite"/>
    </source>
</evidence>
<dbReference type="RefSeq" id="XP_067756383.1">
    <property type="nucleotide sequence ID" value="XM_067900199.1"/>
</dbReference>
<gene>
    <name evidence="2" type="ORF">JKF63_04206</name>
</gene>